<protein>
    <recommendedName>
        <fullName evidence="2">Teneurin-like YD-shell domain-containing protein</fullName>
    </recommendedName>
</protein>
<feature type="non-terminal residue" evidence="3">
    <location>
        <position position="1"/>
    </location>
</feature>
<feature type="domain" description="Teneurin-like YD-shell" evidence="2">
    <location>
        <begin position="76"/>
        <end position="207"/>
    </location>
</feature>
<proteinExistence type="predicted"/>
<dbReference type="InterPro" id="IPR006530">
    <property type="entry name" value="YD"/>
</dbReference>
<comment type="caution">
    <text evidence="3">The sequence shown here is derived from an EMBL/GenBank/DDBJ whole genome shotgun (WGS) entry which is preliminary data.</text>
</comment>
<reference evidence="3 4" key="1">
    <citation type="submission" date="2019-03" db="EMBL/GenBank/DDBJ databases">
        <title>Diversity of the mouse oral microbiome.</title>
        <authorList>
            <person name="Joseph S."/>
            <person name="Aduse-Opoku J."/>
            <person name="Curtis M."/>
            <person name="Wade W."/>
            <person name="Hashim A."/>
        </authorList>
    </citation>
    <scope>NUCLEOTIDE SEQUENCE [LARGE SCALE GENOMIC DNA]</scope>
    <source>
        <strain evidence="3 4">HT4</strain>
    </source>
</reference>
<dbReference type="AlphaFoldDB" id="A0A4Y9FIN8"/>
<dbReference type="Gene3D" id="2.180.10.10">
    <property type="entry name" value="RHS repeat-associated core"/>
    <property type="match status" value="1"/>
</dbReference>
<organism evidence="3 4">
    <name type="scientific">Streptococcus acidominimus</name>
    <dbReference type="NCBI Taxonomy" id="1326"/>
    <lineage>
        <taxon>Bacteria</taxon>
        <taxon>Bacillati</taxon>
        <taxon>Bacillota</taxon>
        <taxon>Bacilli</taxon>
        <taxon>Lactobacillales</taxon>
        <taxon>Streptococcaceae</taxon>
        <taxon>Streptococcus</taxon>
    </lineage>
</organism>
<dbReference type="NCBIfam" id="TIGR01643">
    <property type="entry name" value="YD_repeat_2x"/>
    <property type="match status" value="1"/>
</dbReference>
<evidence type="ECO:0000313" key="4">
    <source>
        <dbReference type="Proteomes" id="UP000297747"/>
    </source>
</evidence>
<dbReference type="Pfam" id="PF25023">
    <property type="entry name" value="TEN_YD-shell"/>
    <property type="match status" value="1"/>
</dbReference>
<dbReference type="InterPro" id="IPR056823">
    <property type="entry name" value="TEN-like_YD-shell"/>
</dbReference>
<accession>A0A4Y9FIN8</accession>
<name>A0A4Y9FIN8_STRAI</name>
<keyword evidence="1" id="KW-0677">Repeat</keyword>
<feature type="non-terminal residue" evidence="3">
    <location>
        <position position="355"/>
    </location>
</feature>
<evidence type="ECO:0000259" key="2">
    <source>
        <dbReference type="Pfam" id="PF25023"/>
    </source>
</evidence>
<evidence type="ECO:0000256" key="1">
    <source>
        <dbReference type="ARBA" id="ARBA00022737"/>
    </source>
</evidence>
<sequence>KTTYSYNEAGDMTEVKRGDGTKSFLTYDQAHRVTELRHLDKKNKLISSYAYEYDDGNYITKETITQDGETLIQAYTYDSLGQVETMTVSDKAGKELSKLTYTYDLAGNKLTSTEEADGKEEKTTYTYDDNSRLTKLENKDGTITYTYDKNGNRISSKKNDEQLDYIYDTENRLLAVKDKQGLLMAALYDGDDNRVFTASRKEGKHTYKLFKREEKKKSPYTAPVGEEHSLFWYGFSQNVLQALSSLPQTVGTIWHEIFDDVSTAYHKKVAKDRANEEGLVVNPPSIGELPGEGEVTYASQVKEVLIPYTTREDSFNYYEERNYVNDINRQHTEVLQTYDRELKAKETYTYGNGRA</sequence>
<dbReference type="Proteomes" id="UP000297747">
    <property type="component" value="Unassembled WGS sequence"/>
</dbReference>
<gene>
    <name evidence="3" type="ORF">E4U01_10545</name>
</gene>
<dbReference type="EMBL" id="SPQA01000110">
    <property type="protein sequence ID" value="TFU28916.1"/>
    <property type="molecule type" value="Genomic_DNA"/>
</dbReference>
<evidence type="ECO:0000313" key="3">
    <source>
        <dbReference type="EMBL" id="TFU28916.1"/>
    </source>
</evidence>